<dbReference type="PANTHER" id="PTHR16318">
    <property type="entry name" value="GAMMA-SECRETASE SUBUNIT PEN-2"/>
    <property type="match status" value="1"/>
</dbReference>
<evidence type="ECO:0000313" key="9">
    <source>
        <dbReference type="EMBL" id="ACO15052.1"/>
    </source>
</evidence>
<keyword evidence="4 8" id="KW-0812">Transmembrane</keyword>
<dbReference type="GO" id="GO:0070765">
    <property type="term" value="C:gamma-secretase complex"/>
    <property type="evidence" value="ECO:0007669"/>
    <property type="project" value="TreeGrafter"/>
</dbReference>
<dbReference type="InterPro" id="IPR019379">
    <property type="entry name" value="Gamma_Secretase_Asp_P_PEN2"/>
</dbReference>
<keyword evidence="6 8" id="KW-1133">Transmembrane helix</keyword>
<evidence type="ECO:0000256" key="6">
    <source>
        <dbReference type="ARBA" id="ARBA00022989"/>
    </source>
</evidence>
<evidence type="ECO:0000256" key="3">
    <source>
        <dbReference type="ARBA" id="ARBA00018306"/>
    </source>
</evidence>
<dbReference type="GO" id="GO:0007219">
    <property type="term" value="P:Notch signaling pathway"/>
    <property type="evidence" value="ECO:0007669"/>
    <property type="project" value="UniProtKB-KW"/>
</dbReference>
<sequence length="103" mass="11544">MDLSSSKVSDEGRVSLCKKYLIAGFFFLPFAWFVNAVWFYPQGFSREEFPGRKSIQRMVIGSAIGATLWTGAFISWILVFASYRASWGAMGGRMSFNIPIGQP</sequence>
<dbReference type="AlphaFoldDB" id="C1C199"/>
<evidence type="ECO:0000256" key="5">
    <source>
        <dbReference type="ARBA" id="ARBA00022976"/>
    </source>
</evidence>
<protein>
    <recommendedName>
        <fullName evidence="3">Gamma-secretase subunit PEN-2</fullName>
    </recommendedName>
</protein>
<comment type="similarity">
    <text evidence="2">Belongs to the PEN-2 family.</text>
</comment>
<dbReference type="EMBL" id="BT080628">
    <property type="protein sequence ID" value="ACO15052.1"/>
    <property type="molecule type" value="mRNA"/>
</dbReference>
<evidence type="ECO:0000256" key="7">
    <source>
        <dbReference type="ARBA" id="ARBA00023136"/>
    </source>
</evidence>
<dbReference type="Pfam" id="PF10251">
    <property type="entry name" value="PEN-2"/>
    <property type="match status" value="1"/>
</dbReference>
<evidence type="ECO:0000256" key="2">
    <source>
        <dbReference type="ARBA" id="ARBA00009607"/>
    </source>
</evidence>
<reference evidence="9" key="1">
    <citation type="submission" date="2009-03" db="EMBL/GenBank/DDBJ databases">
        <title>Caligus clemensi ESTs and full-length cDNAs.</title>
        <authorList>
            <person name="Yasuike M."/>
            <person name="von Schalburg K."/>
            <person name="Cooper G."/>
            <person name="Leong J."/>
            <person name="Jones S.R.M."/>
            <person name="Koop B.F."/>
        </authorList>
    </citation>
    <scope>NUCLEOTIDE SEQUENCE</scope>
    <source>
        <tissue evidence="9">Whole</tissue>
    </source>
</reference>
<feature type="transmembrane region" description="Helical" evidence="8">
    <location>
        <begin position="60"/>
        <end position="83"/>
    </location>
</feature>
<evidence type="ECO:0000256" key="8">
    <source>
        <dbReference type="SAM" id="Phobius"/>
    </source>
</evidence>
<evidence type="ECO:0000256" key="4">
    <source>
        <dbReference type="ARBA" id="ARBA00022692"/>
    </source>
</evidence>
<feature type="transmembrane region" description="Helical" evidence="8">
    <location>
        <begin position="20"/>
        <end position="40"/>
    </location>
</feature>
<proteinExistence type="evidence at transcript level"/>
<dbReference type="PANTHER" id="PTHR16318:SF0">
    <property type="entry name" value="GAMMA-SECRETASE SUBUNIT PEN-2"/>
    <property type="match status" value="1"/>
</dbReference>
<name>C1C199_CALCM</name>
<organism evidence="9">
    <name type="scientific">Caligus clemensi</name>
    <name type="common">Sea louse</name>
    <dbReference type="NCBI Taxonomy" id="344056"/>
    <lineage>
        <taxon>Eukaryota</taxon>
        <taxon>Metazoa</taxon>
        <taxon>Ecdysozoa</taxon>
        <taxon>Arthropoda</taxon>
        <taxon>Crustacea</taxon>
        <taxon>Multicrustacea</taxon>
        <taxon>Hexanauplia</taxon>
        <taxon>Copepoda</taxon>
        <taxon>Siphonostomatoida</taxon>
        <taxon>Caligidae</taxon>
        <taxon>Caligus</taxon>
    </lineage>
</organism>
<keyword evidence="5" id="KW-0914">Notch signaling pathway</keyword>
<evidence type="ECO:0000256" key="1">
    <source>
        <dbReference type="ARBA" id="ARBA00004141"/>
    </source>
</evidence>
<keyword evidence="7 8" id="KW-0472">Membrane</keyword>
<accession>C1C199</accession>
<comment type="subcellular location">
    <subcellularLocation>
        <location evidence="1">Membrane</location>
        <topology evidence="1">Multi-pass membrane protein</topology>
    </subcellularLocation>
</comment>
<gene>
    <name evidence="9" type="primary">PEN2</name>
</gene>